<dbReference type="PANTHER" id="PTHR30255:SF2">
    <property type="entry name" value="SINGLE-STRANDED-DNA-SPECIFIC EXONUCLEASE RECJ"/>
    <property type="match status" value="1"/>
</dbReference>
<dbReference type="PANTHER" id="PTHR30255">
    <property type="entry name" value="SINGLE-STRANDED-DNA-SPECIFIC EXONUCLEASE RECJ"/>
    <property type="match status" value="1"/>
</dbReference>
<evidence type="ECO:0000313" key="2">
    <source>
        <dbReference type="EMBL" id="GAJ15538.1"/>
    </source>
</evidence>
<protein>
    <recommendedName>
        <fullName evidence="1">DDH domain-containing protein</fullName>
    </recommendedName>
</protein>
<evidence type="ECO:0000259" key="1">
    <source>
        <dbReference type="Pfam" id="PF01368"/>
    </source>
</evidence>
<feature type="non-terminal residue" evidence="2">
    <location>
        <position position="153"/>
    </location>
</feature>
<sequence length="153" mass="17734">MNMTTNSANKKWQIRPTITEDFKNQFPEINPIILQLLYNHGFKTQEKIDEFLLPDYSQDVHDPFILSDMAKAVDRIYQAIQNKEKILIYGDYDADGITSTALLFKILKELGNQPDTYLPDRDKEGYSLNKPAIESFIKKKINLLITCDCRISN</sequence>
<dbReference type="EMBL" id="BARW01028751">
    <property type="protein sequence ID" value="GAJ15538.1"/>
    <property type="molecule type" value="Genomic_DNA"/>
</dbReference>
<dbReference type="InterPro" id="IPR001667">
    <property type="entry name" value="DDH_dom"/>
</dbReference>
<dbReference type="GO" id="GO:0004527">
    <property type="term" value="F:exonuclease activity"/>
    <property type="evidence" value="ECO:0007669"/>
    <property type="project" value="UniProtKB-KW"/>
</dbReference>
<dbReference type="InterPro" id="IPR038763">
    <property type="entry name" value="DHH_sf"/>
</dbReference>
<gene>
    <name evidence="2" type="ORF">S12H4_46355</name>
</gene>
<accession>X1UDE5</accession>
<dbReference type="Pfam" id="PF01368">
    <property type="entry name" value="DHH"/>
    <property type="match status" value="1"/>
</dbReference>
<dbReference type="Gene3D" id="3.90.1640.30">
    <property type="match status" value="1"/>
</dbReference>
<proteinExistence type="predicted"/>
<dbReference type="InterPro" id="IPR051673">
    <property type="entry name" value="SSDNA_exonuclease_RecJ"/>
</dbReference>
<dbReference type="SUPFAM" id="SSF64182">
    <property type="entry name" value="DHH phosphoesterases"/>
    <property type="match status" value="1"/>
</dbReference>
<feature type="domain" description="DDH" evidence="1">
    <location>
        <begin position="85"/>
        <end position="152"/>
    </location>
</feature>
<dbReference type="AlphaFoldDB" id="X1UDE5"/>
<reference evidence="2" key="1">
    <citation type="journal article" date="2014" name="Front. Microbiol.">
        <title>High frequency of phylogenetically diverse reductive dehalogenase-homologous genes in deep subseafloor sedimentary metagenomes.</title>
        <authorList>
            <person name="Kawai M."/>
            <person name="Futagami T."/>
            <person name="Toyoda A."/>
            <person name="Takaki Y."/>
            <person name="Nishi S."/>
            <person name="Hori S."/>
            <person name="Arai W."/>
            <person name="Tsubouchi T."/>
            <person name="Morono Y."/>
            <person name="Uchiyama I."/>
            <person name="Ito T."/>
            <person name="Fujiyama A."/>
            <person name="Inagaki F."/>
            <person name="Takami H."/>
        </authorList>
    </citation>
    <scope>NUCLEOTIDE SEQUENCE</scope>
    <source>
        <strain evidence="2">Expedition CK06-06</strain>
    </source>
</reference>
<organism evidence="2">
    <name type="scientific">marine sediment metagenome</name>
    <dbReference type="NCBI Taxonomy" id="412755"/>
    <lineage>
        <taxon>unclassified sequences</taxon>
        <taxon>metagenomes</taxon>
        <taxon>ecological metagenomes</taxon>
    </lineage>
</organism>
<comment type="caution">
    <text evidence="2">The sequence shown here is derived from an EMBL/GenBank/DDBJ whole genome shotgun (WGS) entry which is preliminary data.</text>
</comment>
<name>X1UDE5_9ZZZZ</name>